<dbReference type="Proteomes" id="UP001174136">
    <property type="component" value="Unassembled WGS sequence"/>
</dbReference>
<protein>
    <recommendedName>
        <fullName evidence="1">CxC3 like cysteine cluster domain-containing protein</fullName>
    </recommendedName>
</protein>
<accession>A0AA47MRP0</accession>
<sequence length="796" mass="90557">MSSKTSSEKDRLKVLLQEASSLLRKSKKRKKVKPIFIWRQRDAMGRIVSHRSRPSTSQDTELDNLIQLLEEPVIEQDLTNVEQQDWATRQHISSQKWEEARPQLLENYLKLERCVPRFCQHCHNSEAVIRCRDCLPLQYFCGACDLECHRRYALHNRCSMNGFFSPIPPSTVIGEELTHQHHMKPLPLELPQTICGCPVVPSVVCSKPVVLITMKGRYDLVMPELYCGGCAKTWTPDLSSVQNSGYWPANQQLSLLYDVEVFQMFETLKLVAPGSSRLALMRVLNMKTAAYGRTGTVCGDTFQRSYNEWAICHYTVSKLCEEEPFTCPACHPDMLAVAVDGNRKLYRFKKAGNSEDSGYFKGVFICKDEDVASFVDDIQSKTHHMAGRGSCGQAGFQAAKEKARKSCETLDEEGLEVAVCRHGVLLKALNMFRGEIVAYPLKLQVDLASHHPSFFCMDVTCRYTPYLKKVCNACPEYQHLLSMKPFISVLHAKAHALRCEILHGGRNQGGAGCTLGEEVEQVNSFLSRLAFITKCMCKAGRTSTLTLQSIVWNKQKVDSLSHYLCARFVKTQKKHKEALDSLTSLQAELGIDENRLHQCVLDVERWAKDENTNSARNIIRRKITDEKKALTSAVERYNAITQPASHLPPSEALLKGDFVLPWQLPPSDGIDFLTKKKLFDNVMLVRRLQEERKILIKESTQHLAYINRRQEVLKNIISHLNTDENCALSKDSLEGLHCVLKRRLSNQHSISVRARQSYAKLLSSPEDDYFEHALRDHEGFQSVSDSFEEVDFEDFE</sequence>
<evidence type="ECO:0000259" key="1">
    <source>
        <dbReference type="Pfam" id="PF18804"/>
    </source>
</evidence>
<dbReference type="Pfam" id="PF18804">
    <property type="entry name" value="CxC3"/>
    <property type="match status" value="1"/>
</dbReference>
<dbReference type="InterPro" id="IPR040564">
    <property type="entry name" value="CxC3-like"/>
</dbReference>
<evidence type="ECO:0000313" key="2">
    <source>
        <dbReference type="EMBL" id="KAK0145347.1"/>
    </source>
</evidence>
<gene>
    <name evidence="2" type="ORF">N1851_015746</name>
</gene>
<dbReference type="InterPro" id="IPR040521">
    <property type="entry name" value="KDZ"/>
</dbReference>
<dbReference type="EMBL" id="JAOPHQ010002862">
    <property type="protein sequence ID" value="KAK0145347.1"/>
    <property type="molecule type" value="Genomic_DNA"/>
</dbReference>
<dbReference type="Pfam" id="PF18758">
    <property type="entry name" value="KDZ"/>
    <property type="match status" value="1"/>
</dbReference>
<evidence type="ECO:0000313" key="3">
    <source>
        <dbReference type="Proteomes" id="UP001174136"/>
    </source>
</evidence>
<keyword evidence="3" id="KW-1185">Reference proteome</keyword>
<dbReference type="PANTHER" id="PTHR33104">
    <property type="entry name" value="SI:DKEY-29D5.2"/>
    <property type="match status" value="1"/>
</dbReference>
<dbReference type="PANTHER" id="PTHR33104:SF2">
    <property type="entry name" value="CXC3 LIKE CYSTEINE CLUSTER DOMAIN-CONTAINING PROTEIN"/>
    <property type="match status" value="1"/>
</dbReference>
<comment type="caution">
    <text evidence="2">The sequence shown here is derived from an EMBL/GenBank/DDBJ whole genome shotgun (WGS) entry which is preliminary data.</text>
</comment>
<feature type="domain" description="CxC3 like cysteine cluster" evidence="1">
    <location>
        <begin position="191"/>
        <end position="285"/>
    </location>
</feature>
<reference evidence="2" key="1">
    <citation type="journal article" date="2023" name="Front. Mar. Sci.">
        <title>A new Merluccius polli reference genome to investigate the effects of global change in West African waters.</title>
        <authorList>
            <person name="Mateo J.L."/>
            <person name="Blanco-Fernandez C."/>
            <person name="Garcia-Vazquez E."/>
            <person name="Machado-Schiaffino G."/>
        </authorList>
    </citation>
    <scope>NUCLEOTIDE SEQUENCE</scope>
    <source>
        <strain evidence="2">C29</strain>
        <tissue evidence="2">Fin</tissue>
    </source>
</reference>
<dbReference type="CDD" id="cd19757">
    <property type="entry name" value="Bbox1"/>
    <property type="match status" value="1"/>
</dbReference>
<proteinExistence type="predicted"/>
<name>A0AA47MRP0_MERPO</name>
<organism evidence="2 3">
    <name type="scientific">Merluccius polli</name>
    <name type="common">Benguela hake</name>
    <name type="synonym">Merluccius cadenati</name>
    <dbReference type="NCBI Taxonomy" id="89951"/>
    <lineage>
        <taxon>Eukaryota</taxon>
        <taxon>Metazoa</taxon>
        <taxon>Chordata</taxon>
        <taxon>Craniata</taxon>
        <taxon>Vertebrata</taxon>
        <taxon>Euteleostomi</taxon>
        <taxon>Actinopterygii</taxon>
        <taxon>Neopterygii</taxon>
        <taxon>Teleostei</taxon>
        <taxon>Neoteleostei</taxon>
        <taxon>Acanthomorphata</taxon>
        <taxon>Zeiogadaria</taxon>
        <taxon>Gadariae</taxon>
        <taxon>Gadiformes</taxon>
        <taxon>Gadoidei</taxon>
        <taxon>Merlucciidae</taxon>
        <taxon>Merluccius</taxon>
    </lineage>
</organism>
<dbReference type="AlphaFoldDB" id="A0AA47MRP0"/>